<dbReference type="RefSeq" id="XP_018067547.1">
    <property type="nucleotide sequence ID" value="XM_018205441.1"/>
</dbReference>
<dbReference type="Gene3D" id="4.10.240.10">
    <property type="entry name" value="Zn(2)-C6 fungal-type DNA-binding domain"/>
    <property type="match status" value="1"/>
</dbReference>
<dbReference type="SUPFAM" id="SSF57701">
    <property type="entry name" value="Zn2/Cys6 DNA-binding domain"/>
    <property type="match status" value="1"/>
</dbReference>
<reference evidence="4 5" key="1">
    <citation type="submission" date="2015-10" db="EMBL/GenBank/DDBJ databases">
        <title>Full genome of DAOMC 229536 Phialocephala scopiformis, a fungal endophyte of spruce producing the potent anti-insectan compound rugulosin.</title>
        <authorList>
            <consortium name="DOE Joint Genome Institute"/>
            <person name="Walker A.K."/>
            <person name="Frasz S.L."/>
            <person name="Seifert K.A."/>
            <person name="Miller J.D."/>
            <person name="Mondo S.J."/>
            <person name="Labutti K."/>
            <person name="Lipzen A."/>
            <person name="Dockter R."/>
            <person name="Kennedy M."/>
            <person name="Grigoriev I.V."/>
            <person name="Spatafora J.W."/>
        </authorList>
    </citation>
    <scope>NUCLEOTIDE SEQUENCE [LARGE SCALE GENOMIC DNA]</scope>
    <source>
        <strain evidence="4 5">CBS 120377</strain>
    </source>
</reference>
<dbReference type="PANTHER" id="PTHR31668:SF4">
    <property type="entry name" value="TRANSCRIPTIONAL ACTIVATOR PROTEIN DAL81"/>
    <property type="match status" value="1"/>
</dbReference>
<dbReference type="Proteomes" id="UP000070700">
    <property type="component" value="Unassembled WGS sequence"/>
</dbReference>
<feature type="region of interest" description="Disordered" evidence="2">
    <location>
        <begin position="53"/>
        <end position="72"/>
    </location>
</feature>
<dbReference type="InterPro" id="IPR001138">
    <property type="entry name" value="Zn2Cys6_DnaBD"/>
</dbReference>
<dbReference type="GO" id="GO:0008270">
    <property type="term" value="F:zinc ion binding"/>
    <property type="evidence" value="ECO:0007669"/>
    <property type="project" value="InterPro"/>
</dbReference>
<name>A0A194WZZ6_MOLSC</name>
<keyword evidence="1" id="KW-0539">Nucleus</keyword>
<dbReference type="Pfam" id="PF00172">
    <property type="entry name" value="Zn_clus"/>
    <property type="match status" value="1"/>
</dbReference>
<dbReference type="CDD" id="cd00067">
    <property type="entry name" value="GAL4"/>
    <property type="match status" value="1"/>
</dbReference>
<dbReference type="AlphaFoldDB" id="A0A194WZZ6"/>
<dbReference type="InterPro" id="IPR036864">
    <property type="entry name" value="Zn2-C6_fun-type_DNA-bd_sf"/>
</dbReference>
<dbReference type="PANTHER" id="PTHR31668">
    <property type="entry name" value="GLUCOSE TRANSPORT TRANSCRIPTION REGULATOR RGT1-RELATED-RELATED"/>
    <property type="match status" value="1"/>
</dbReference>
<organism evidence="4 5">
    <name type="scientific">Mollisia scopiformis</name>
    <name type="common">Conifer needle endophyte fungus</name>
    <name type="synonym">Phialocephala scopiformis</name>
    <dbReference type="NCBI Taxonomy" id="149040"/>
    <lineage>
        <taxon>Eukaryota</taxon>
        <taxon>Fungi</taxon>
        <taxon>Dikarya</taxon>
        <taxon>Ascomycota</taxon>
        <taxon>Pezizomycotina</taxon>
        <taxon>Leotiomycetes</taxon>
        <taxon>Helotiales</taxon>
        <taxon>Mollisiaceae</taxon>
        <taxon>Mollisia</taxon>
    </lineage>
</organism>
<keyword evidence="5" id="KW-1185">Reference proteome</keyword>
<evidence type="ECO:0000259" key="3">
    <source>
        <dbReference type="PROSITE" id="PS50048"/>
    </source>
</evidence>
<accession>A0A194WZZ6</accession>
<dbReference type="InterPro" id="IPR050797">
    <property type="entry name" value="Carb_Metab_Trans_Reg"/>
</dbReference>
<evidence type="ECO:0000256" key="1">
    <source>
        <dbReference type="ARBA" id="ARBA00023242"/>
    </source>
</evidence>
<sequence>MLAGMYPRVRDACENCHSRKIRCILEPGSIACRSCSSNGTSCLFAPRAKAGRPRRTHLESHQRRKSSSNQAVEKTYKTANEIGHTRTNADTLLMVADDMHFGPIIPFDTFWDNGKTTNVEHFGNVGFLTNDHSIIQEGHIVETAMAETVEQDQTQQDCAFGAGTPSRSSTPPRYDMHTLVDEGFDFDTALRLCGDLDRSHRAFRDGRTEATQFEGIMRTVEYACTTARMSISSASAERASIHALMVAAMYKVFDVCESIIREILSSNNGFKQDTLDRLFRLQRLDFVLFQGFMFLHHAGQTDAMRKISELHTWILSILQEEEYKNLW</sequence>
<dbReference type="InParanoid" id="A0A194WZZ6"/>
<protein>
    <recommendedName>
        <fullName evidence="3">Zn(2)-C6 fungal-type domain-containing protein</fullName>
    </recommendedName>
</protein>
<dbReference type="GeneID" id="28815167"/>
<dbReference type="PROSITE" id="PS00463">
    <property type="entry name" value="ZN2_CY6_FUNGAL_1"/>
    <property type="match status" value="1"/>
</dbReference>
<gene>
    <name evidence="4" type="ORF">LY89DRAFT_154089</name>
</gene>
<dbReference type="KEGG" id="psco:LY89DRAFT_154089"/>
<dbReference type="GO" id="GO:0005634">
    <property type="term" value="C:nucleus"/>
    <property type="evidence" value="ECO:0007669"/>
    <property type="project" value="TreeGrafter"/>
</dbReference>
<evidence type="ECO:0000313" key="4">
    <source>
        <dbReference type="EMBL" id="KUJ13192.1"/>
    </source>
</evidence>
<evidence type="ECO:0000313" key="5">
    <source>
        <dbReference type="Proteomes" id="UP000070700"/>
    </source>
</evidence>
<dbReference type="OrthoDB" id="3555946at2759"/>
<dbReference type="EMBL" id="KQ947422">
    <property type="protein sequence ID" value="KUJ13192.1"/>
    <property type="molecule type" value="Genomic_DNA"/>
</dbReference>
<evidence type="ECO:0000256" key="2">
    <source>
        <dbReference type="SAM" id="MobiDB-lite"/>
    </source>
</evidence>
<proteinExistence type="predicted"/>
<dbReference type="GO" id="GO:0001080">
    <property type="term" value="P:nitrogen catabolite activation of transcription from RNA polymerase II promoter"/>
    <property type="evidence" value="ECO:0007669"/>
    <property type="project" value="TreeGrafter"/>
</dbReference>
<dbReference type="GO" id="GO:0000981">
    <property type="term" value="F:DNA-binding transcription factor activity, RNA polymerase II-specific"/>
    <property type="evidence" value="ECO:0007669"/>
    <property type="project" value="InterPro"/>
</dbReference>
<dbReference type="PROSITE" id="PS50048">
    <property type="entry name" value="ZN2_CY6_FUNGAL_2"/>
    <property type="match status" value="1"/>
</dbReference>
<dbReference type="SMART" id="SM00066">
    <property type="entry name" value="GAL4"/>
    <property type="match status" value="1"/>
</dbReference>
<feature type="domain" description="Zn(2)-C6 fungal-type" evidence="3">
    <location>
        <begin position="12"/>
        <end position="44"/>
    </location>
</feature>